<name>A0AAV4MAV6_CAEEX</name>
<accession>A0AAV4MAV6</accession>
<proteinExistence type="predicted"/>
<reference evidence="1 2" key="1">
    <citation type="submission" date="2021-06" db="EMBL/GenBank/DDBJ databases">
        <title>Caerostris extrusa draft genome.</title>
        <authorList>
            <person name="Kono N."/>
            <person name="Arakawa K."/>
        </authorList>
    </citation>
    <scope>NUCLEOTIDE SEQUENCE [LARGE SCALE GENOMIC DNA]</scope>
</reference>
<dbReference type="EMBL" id="BPLR01002012">
    <property type="protein sequence ID" value="GIX68970.1"/>
    <property type="molecule type" value="Genomic_DNA"/>
</dbReference>
<dbReference type="Proteomes" id="UP001054945">
    <property type="component" value="Unassembled WGS sequence"/>
</dbReference>
<evidence type="ECO:0000313" key="2">
    <source>
        <dbReference type="Proteomes" id="UP001054945"/>
    </source>
</evidence>
<protein>
    <submittedName>
        <fullName evidence="1">Uncharacterized protein</fullName>
    </submittedName>
</protein>
<dbReference type="AlphaFoldDB" id="A0AAV4MAV6"/>
<sequence length="113" mass="12835">MALTLWPADGWEKKTTSSGGGFLTCLSERRPQTEKKRSASCMHALCEPVCYCATATERKPSENYFPLLYSTPPGGRSSNLPERLPVVRVKCCFYLVDRRSFFLFGEMINVRRC</sequence>
<organism evidence="1 2">
    <name type="scientific">Caerostris extrusa</name>
    <name type="common">Bark spider</name>
    <name type="synonym">Caerostris bankana</name>
    <dbReference type="NCBI Taxonomy" id="172846"/>
    <lineage>
        <taxon>Eukaryota</taxon>
        <taxon>Metazoa</taxon>
        <taxon>Ecdysozoa</taxon>
        <taxon>Arthropoda</taxon>
        <taxon>Chelicerata</taxon>
        <taxon>Arachnida</taxon>
        <taxon>Araneae</taxon>
        <taxon>Araneomorphae</taxon>
        <taxon>Entelegynae</taxon>
        <taxon>Araneoidea</taxon>
        <taxon>Araneidae</taxon>
        <taxon>Caerostris</taxon>
    </lineage>
</organism>
<keyword evidence="2" id="KW-1185">Reference proteome</keyword>
<comment type="caution">
    <text evidence="1">The sequence shown here is derived from an EMBL/GenBank/DDBJ whole genome shotgun (WGS) entry which is preliminary data.</text>
</comment>
<evidence type="ECO:0000313" key="1">
    <source>
        <dbReference type="EMBL" id="GIX68970.1"/>
    </source>
</evidence>
<gene>
    <name evidence="1" type="ORF">CEXT_16321</name>
</gene>